<comment type="caution">
    <text evidence="4">The sequence shown here is derived from an EMBL/GenBank/DDBJ whole genome shotgun (WGS) entry which is preliminary data.</text>
</comment>
<dbReference type="Proteomes" id="UP000547209">
    <property type="component" value="Unassembled WGS sequence"/>
</dbReference>
<dbReference type="PANTHER" id="PTHR30055">
    <property type="entry name" value="HTH-TYPE TRANSCRIPTIONAL REGULATOR RUTR"/>
    <property type="match status" value="1"/>
</dbReference>
<dbReference type="InterPro" id="IPR009057">
    <property type="entry name" value="Homeodomain-like_sf"/>
</dbReference>
<dbReference type="PANTHER" id="PTHR30055:SF226">
    <property type="entry name" value="HTH-TYPE TRANSCRIPTIONAL REGULATOR PKSA"/>
    <property type="match status" value="1"/>
</dbReference>
<sequence>METMDTLNNKDKILLAAIELMSEKGYKGVTTKEIAAAAGVNEVTLFRNFGSKMNLLGAAVDRFYYTGTMESIFREQLVWDLRTDLRLISRSYHEIMNRNRRMFMIVLKDDELIDLREKAQRHPQLLKEMLKNYFAAMQERGKLIETSTEAQAMTFLWMNYGAFMTSLHGNASLITSLTMLEFMESSIELFVRALTP</sequence>
<dbReference type="GO" id="GO:0003700">
    <property type="term" value="F:DNA-binding transcription factor activity"/>
    <property type="evidence" value="ECO:0007669"/>
    <property type="project" value="TreeGrafter"/>
</dbReference>
<feature type="domain" description="HTH tetR-type" evidence="3">
    <location>
        <begin position="7"/>
        <end position="67"/>
    </location>
</feature>
<dbReference type="SUPFAM" id="SSF48498">
    <property type="entry name" value="Tetracyclin repressor-like, C-terminal domain"/>
    <property type="match status" value="1"/>
</dbReference>
<name>A0A7X0RR86_9BACL</name>
<dbReference type="GO" id="GO:0000976">
    <property type="term" value="F:transcription cis-regulatory region binding"/>
    <property type="evidence" value="ECO:0007669"/>
    <property type="project" value="TreeGrafter"/>
</dbReference>
<dbReference type="InterPro" id="IPR036271">
    <property type="entry name" value="Tet_transcr_reg_TetR-rel_C_sf"/>
</dbReference>
<accession>A0A7X0RR86</accession>
<feature type="DNA-binding region" description="H-T-H motif" evidence="2">
    <location>
        <begin position="30"/>
        <end position="49"/>
    </location>
</feature>
<evidence type="ECO:0000256" key="2">
    <source>
        <dbReference type="PROSITE-ProRule" id="PRU00335"/>
    </source>
</evidence>
<evidence type="ECO:0000259" key="3">
    <source>
        <dbReference type="PROSITE" id="PS50977"/>
    </source>
</evidence>
<keyword evidence="5" id="KW-1185">Reference proteome</keyword>
<dbReference type="PRINTS" id="PR00455">
    <property type="entry name" value="HTHTETR"/>
</dbReference>
<dbReference type="PROSITE" id="PS50977">
    <property type="entry name" value="HTH_TETR_2"/>
    <property type="match status" value="1"/>
</dbReference>
<evidence type="ECO:0000313" key="4">
    <source>
        <dbReference type="EMBL" id="MBB6672182.1"/>
    </source>
</evidence>
<dbReference type="EMBL" id="JACJVP010000025">
    <property type="protein sequence ID" value="MBB6672182.1"/>
    <property type="molecule type" value="Genomic_DNA"/>
</dbReference>
<gene>
    <name evidence="4" type="ORF">H7C19_15995</name>
</gene>
<dbReference type="RefSeq" id="WP_185143757.1">
    <property type="nucleotide sequence ID" value="NZ_JACJVP010000025.1"/>
</dbReference>
<dbReference type="InterPro" id="IPR001647">
    <property type="entry name" value="HTH_TetR"/>
</dbReference>
<protein>
    <submittedName>
        <fullName evidence="4">TetR/AcrR family transcriptional regulator</fullName>
    </submittedName>
</protein>
<dbReference type="Pfam" id="PF00440">
    <property type="entry name" value="TetR_N"/>
    <property type="match status" value="1"/>
</dbReference>
<dbReference type="AlphaFoldDB" id="A0A7X0RR86"/>
<dbReference type="InterPro" id="IPR050109">
    <property type="entry name" value="HTH-type_TetR-like_transc_reg"/>
</dbReference>
<proteinExistence type="predicted"/>
<evidence type="ECO:0000313" key="5">
    <source>
        <dbReference type="Proteomes" id="UP000547209"/>
    </source>
</evidence>
<reference evidence="4 5" key="1">
    <citation type="submission" date="2020-08" db="EMBL/GenBank/DDBJ databases">
        <title>Cohnella phylogeny.</title>
        <authorList>
            <person name="Dunlap C."/>
        </authorList>
    </citation>
    <scope>NUCLEOTIDE SEQUENCE [LARGE SCALE GENOMIC DNA]</scope>
    <source>
        <strain evidence="4 5">DSM 28246</strain>
    </source>
</reference>
<dbReference type="Gene3D" id="1.10.357.10">
    <property type="entry name" value="Tetracycline Repressor, domain 2"/>
    <property type="match status" value="1"/>
</dbReference>
<evidence type="ECO:0000256" key="1">
    <source>
        <dbReference type="ARBA" id="ARBA00023125"/>
    </source>
</evidence>
<dbReference type="SUPFAM" id="SSF46689">
    <property type="entry name" value="Homeodomain-like"/>
    <property type="match status" value="1"/>
</dbReference>
<keyword evidence="1 2" id="KW-0238">DNA-binding</keyword>
<organism evidence="4 5">
    <name type="scientific">Cohnella nanjingensis</name>
    <dbReference type="NCBI Taxonomy" id="1387779"/>
    <lineage>
        <taxon>Bacteria</taxon>
        <taxon>Bacillati</taxon>
        <taxon>Bacillota</taxon>
        <taxon>Bacilli</taxon>
        <taxon>Bacillales</taxon>
        <taxon>Paenibacillaceae</taxon>
        <taxon>Cohnella</taxon>
    </lineage>
</organism>